<dbReference type="InterPro" id="IPR020568">
    <property type="entry name" value="Ribosomal_Su5_D2-typ_SF"/>
</dbReference>
<evidence type="ECO:0000313" key="5">
    <source>
        <dbReference type="Proteomes" id="UP000023152"/>
    </source>
</evidence>
<dbReference type="AlphaFoldDB" id="X6P3I7"/>
<keyword evidence="1" id="KW-0547">Nucleotide-binding</keyword>
<evidence type="ECO:0000313" key="4">
    <source>
        <dbReference type="EMBL" id="ETO32132.1"/>
    </source>
</evidence>
<dbReference type="Pfam" id="PF03764">
    <property type="entry name" value="EFG_IV"/>
    <property type="match status" value="1"/>
</dbReference>
<dbReference type="EMBL" id="ASPP01004466">
    <property type="protein sequence ID" value="ETO32132.1"/>
    <property type="molecule type" value="Genomic_DNA"/>
</dbReference>
<dbReference type="OrthoDB" id="364892at2759"/>
<dbReference type="Gene3D" id="3.30.230.10">
    <property type="match status" value="1"/>
</dbReference>
<reference evidence="4 5" key="1">
    <citation type="journal article" date="2013" name="Curr. Biol.">
        <title>The Genome of the Foraminiferan Reticulomyxa filosa.</title>
        <authorList>
            <person name="Glockner G."/>
            <person name="Hulsmann N."/>
            <person name="Schleicher M."/>
            <person name="Noegel A.A."/>
            <person name="Eichinger L."/>
            <person name="Gallinger C."/>
            <person name="Pawlowski J."/>
            <person name="Sierra R."/>
            <person name="Euteneuer U."/>
            <person name="Pillet L."/>
            <person name="Moustafa A."/>
            <person name="Platzer M."/>
            <person name="Groth M."/>
            <person name="Szafranski K."/>
            <person name="Schliwa M."/>
        </authorList>
    </citation>
    <scope>NUCLEOTIDE SEQUENCE [LARGE SCALE GENOMIC DNA]</scope>
</reference>
<dbReference type="InterPro" id="IPR005517">
    <property type="entry name" value="Transl_elong_EFG/EF2_IV"/>
</dbReference>
<evidence type="ECO:0000256" key="1">
    <source>
        <dbReference type="ARBA" id="ARBA00022741"/>
    </source>
</evidence>
<gene>
    <name evidence="4" type="ORF">RFI_04985</name>
</gene>
<dbReference type="GO" id="GO:0005525">
    <property type="term" value="F:GTP binding"/>
    <property type="evidence" value="ECO:0007669"/>
    <property type="project" value="UniProtKB-KW"/>
</dbReference>
<keyword evidence="2" id="KW-0342">GTP-binding</keyword>
<proteinExistence type="predicted"/>
<sequence length="151" mass="16937">MDKSVMHLVDCLAGQSKKEKKKLNFGTRLQRIQYKTRFVYCCCAGDILTGDIKVFGICGILERLGKFGYLDAHPDGMANVLVGVTKGVQYIHEIKDNVIGAFMPVTSFGVLCKNPLRSVRFNLENVIIYSNVIYRSVGQMNPCTKRVCYVC</sequence>
<accession>X6P3I7</accession>
<protein>
    <recommendedName>
        <fullName evidence="3">Translation elongation factor EFG/EF2 domain-containing protein</fullName>
    </recommendedName>
</protein>
<comment type="caution">
    <text evidence="4">The sequence shown here is derived from an EMBL/GenBank/DDBJ whole genome shotgun (WGS) entry which is preliminary data.</text>
</comment>
<dbReference type="InterPro" id="IPR014721">
    <property type="entry name" value="Ribsml_uS5_D2-typ_fold_subgr"/>
</dbReference>
<keyword evidence="5" id="KW-1185">Reference proteome</keyword>
<organism evidence="4 5">
    <name type="scientific">Reticulomyxa filosa</name>
    <dbReference type="NCBI Taxonomy" id="46433"/>
    <lineage>
        <taxon>Eukaryota</taxon>
        <taxon>Sar</taxon>
        <taxon>Rhizaria</taxon>
        <taxon>Retaria</taxon>
        <taxon>Foraminifera</taxon>
        <taxon>Monothalamids</taxon>
        <taxon>Reticulomyxidae</taxon>
        <taxon>Reticulomyxa</taxon>
    </lineage>
</organism>
<name>X6P3I7_RETFI</name>
<feature type="domain" description="Translation elongation factor EFG/EF2" evidence="3">
    <location>
        <begin position="74"/>
        <end position="149"/>
    </location>
</feature>
<evidence type="ECO:0000259" key="3">
    <source>
        <dbReference type="Pfam" id="PF03764"/>
    </source>
</evidence>
<dbReference type="Proteomes" id="UP000023152">
    <property type="component" value="Unassembled WGS sequence"/>
</dbReference>
<dbReference type="SUPFAM" id="SSF54211">
    <property type="entry name" value="Ribosomal protein S5 domain 2-like"/>
    <property type="match status" value="1"/>
</dbReference>
<evidence type="ECO:0000256" key="2">
    <source>
        <dbReference type="ARBA" id="ARBA00023134"/>
    </source>
</evidence>